<keyword evidence="3" id="KW-1185">Reference proteome</keyword>
<organism evidence="2 3">
    <name type="scientific">Novosphingobium soli</name>
    <dbReference type="NCBI Taxonomy" id="574956"/>
    <lineage>
        <taxon>Bacteria</taxon>
        <taxon>Pseudomonadati</taxon>
        <taxon>Pseudomonadota</taxon>
        <taxon>Alphaproteobacteria</taxon>
        <taxon>Sphingomonadales</taxon>
        <taxon>Sphingomonadaceae</taxon>
        <taxon>Novosphingobium</taxon>
    </lineage>
</organism>
<gene>
    <name evidence="2" type="ORF">ACFFJC_15905</name>
</gene>
<evidence type="ECO:0000256" key="1">
    <source>
        <dbReference type="SAM" id="SignalP"/>
    </source>
</evidence>
<accession>A0ABV6CZD5</accession>
<feature type="chain" id="PRO_5046790725" evidence="1">
    <location>
        <begin position="21"/>
        <end position="366"/>
    </location>
</feature>
<evidence type="ECO:0000313" key="2">
    <source>
        <dbReference type="EMBL" id="MFC0205750.1"/>
    </source>
</evidence>
<dbReference type="SUPFAM" id="SSF63825">
    <property type="entry name" value="YWTD domain"/>
    <property type="match status" value="1"/>
</dbReference>
<reference evidence="2 3" key="1">
    <citation type="submission" date="2024-09" db="EMBL/GenBank/DDBJ databases">
        <authorList>
            <person name="Sun Q."/>
            <person name="Mori K."/>
        </authorList>
    </citation>
    <scope>NUCLEOTIDE SEQUENCE [LARGE SCALE GENOMIC DNA]</scope>
    <source>
        <strain evidence="2 3">CCM 7706</strain>
    </source>
</reference>
<dbReference type="Proteomes" id="UP001589798">
    <property type="component" value="Unassembled WGS sequence"/>
</dbReference>
<keyword evidence="1" id="KW-0732">Signal</keyword>
<name>A0ABV6CZD5_9SPHN</name>
<dbReference type="RefSeq" id="WP_379488476.1">
    <property type="nucleotide sequence ID" value="NZ_JBHLWK010000019.1"/>
</dbReference>
<dbReference type="EMBL" id="JBHLWK010000019">
    <property type="protein sequence ID" value="MFC0205750.1"/>
    <property type="molecule type" value="Genomic_DNA"/>
</dbReference>
<feature type="signal peptide" evidence="1">
    <location>
        <begin position="1"/>
        <end position="20"/>
    </location>
</feature>
<protein>
    <submittedName>
        <fullName evidence="2">Uncharacterized protein</fullName>
    </submittedName>
</protein>
<sequence>MIAVKLLPLLALAAMAAAPAQPIPASLPRSQHAGPFASGHVQGIAVDRKRGYIYYAFTNLLAKYDFHGRLVGTLVGWSGHLGDLDFNDADGRVYGSLEYGRQSTFYIAVIDGEKIDRIGIRAQESGLIRIVPLPEVARDYAAPGHRYGCSGIDGVAFGPAFGRTGGKLYLTVAYGIYGDTARADNDHQVLLQYDAADWSRTARHLDEAEPHRDGPQPRSKVFVRTGNTRYGVQNLAYDPSRQRWLMGVYKGAKPSFPNYGLYAVEARAKPSRGDLLGVAAPGGGRWERGMLLPLAPEGRGDPRSGVRGWHQKADVGLQPLGEGLYLLAVNEGGPQAQSARVTLMRWAEGADAPLVPITGAKEAAGR</sequence>
<proteinExistence type="predicted"/>
<comment type="caution">
    <text evidence="2">The sequence shown here is derived from an EMBL/GenBank/DDBJ whole genome shotgun (WGS) entry which is preliminary data.</text>
</comment>
<evidence type="ECO:0000313" key="3">
    <source>
        <dbReference type="Proteomes" id="UP001589798"/>
    </source>
</evidence>